<reference evidence="1" key="1">
    <citation type="submission" date="2017-07" db="EMBL/GenBank/DDBJ databases">
        <authorList>
            <person name="Mikheyev A."/>
            <person name="Grau M."/>
        </authorList>
    </citation>
    <scope>NUCLEOTIDE SEQUENCE</scope>
    <source>
        <tissue evidence="1">Venom_gland</tissue>
    </source>
</reference>
<proteinExistence type="predicted"/>
<accession>A0A2D4MV17</accession>
<name>A0A2D4MV17_9SAUR</name>
<dbReference type="AlphaFoldDB" id="A0A2D4MV17"/>
<reference evidence="1" key="2">
    <citation type="submission" date="2017-11" db="EMBL/GenBank/DDBJ databases">
        <title>Coralsnake Venomics: Analyses of Venom Gland Transcriptomes and Proteomes of Six Brazilian Taxa.</title>
        <authorList>
            <person name="Aird S.D."/>
            <person name="Jorge da Silva N."/>
            <person name="Qiu L."/>
            <person name="Villar-Briones A."/>
            <person name="Aparecida-Saddi V."/>
            <person name="Campos-Telles M.P."/>
            <person name="Grau M."/>
            <person name="Mikheyev A.S."/>
        </authorList>
    </citation>
    <scope>NUCLEOTIDE SEQUENCE</scope>
    <source>
        <tissue evidence="1">Venom_gland</tissue>
    </source>
</reference>
<protein>
    <submittedName>
        <fullName evidence="1">Uncharacterized protein</fullName>
    </submittedName>
</protein>
<organism evidence="1">
    <name type="scientific">Micrurus spixii</name>
    <name type="common">Amazon coral snake</name>
    <dbReference type="NCBI Taxonomy" id="129469"/>
    <lineage>
        <taxon>Eukaryota</taxon>
        <taxon>Metazoa</taxon>
        <taxon>Chordata</taxon>
        <taxon>Craniata</taxon>
        <taxon>Vertebrata</taxon>
        <taxon>Euteleostomi</taxon>
        <taxon>Lepidosauria</taxon>
        <taxon>Squamata</taxon>
        <taxon>Bifurcata</taxon>
        <taxon>Unidentata</taxon>
        <taxon>Episquamata</taxon>
        <taxon>Toxicofera</taxon>
        <taxon>Serpentes</taxon>
        <taxon>Colubroidea</taxon>
        <taxon>Elapidae</taxon>
        <taxon>Elapinae</taxon>
        <taxon>Micrurus</taxon>
    </lineage>
</organism>
<sequence>MCVKMLKYIMSNTRMEIEKARMTLWHGNAQFPNFFFSLYQMSISSISENLKIRTAEILPRKCRWKSSIINIIRLLVRDEHIHNHMDQEYCKELAHFTSC</sequence>
<evidence type="ECO:0000313" key="1">
    <source>
        <dbReference type="EMBL" id="LAB37280.1"/>
    </source>
</evidence>
<dbReference type="EMBL" id="IACM01124873">
    <property type="protein sequence ID" value="LAB37280.1"/>
    <property type="molecule type" value="Transcribed_RNA"/>
</dbReference>